<reference evidence="1 2" key="1">
    <citation type="submission" date="2023-06" db="EMBL/GenBank/DDBJ databases">
        <title>Novel species in genus Planococcus.</title>
        <authorList>
            <person name="Ning S."/>
        </authorList>
    </citation>
    <scope>NUCLEOTIDE SEQUENCE [LARGE SCALE GENOMIC DNA]</scope>
    <source>
        <strain evidence="1 2">N028</strain>
    </source>
</reference>
<dbReference type="RefSeq" id="WP_301724564.1">
    <property type="nucleotide sequence ID" value="NZ_JAUJWV010000002.1"/>
</dbReference>
<keyword evidence="2" id="KW-1185">Reference proteome</keyword>
<sequence length="1141" mass="133739">MSKSKKINVVKLLKRNKDLKQGIEILKNTVPVVELDMLFEEIYRINFYRPALNGNTFPKSMEKLNKRSMIYPAEQVEREIFWMSKIFSKYHEQINHFLDKKAEFQTALLFSDLEKANDILKKIEADFGTSLWSLENKIALLQSIQGLEKQKEYTKTIAENERISPVYRLLIRLLSVKAEINVSPKKYNQEIEDFVEELDSISKTDDYFQYLKFKVNLISLDNYDYSSIIQIENDLSLIDRYMTFVEILSNLKVTGKLDFSEEMITRMKKNTSMINDLELDNLWNIISNEGRNFKSEEHIEVLNILDLYTEGNYKETKERAEKILKNKPFIVELYEVYVKSLLQQNIETIAFKGTLLNVILEDLKQIYINDELAEENLSNLIKICYVYSKDVWTVKLRSLTLNSYYDLRNYKENGHALRGIAISLISKPQLFNLLHPREEEALKTLDNYSVLKKESITLALQSAFISSNTEKIKELKIPDGRLKKYLAEVYYKQNDFDNALKYFSYLLEADLPFNKLEVIVGTINSYIKLNRYEEALELIVNYYFVNKNIINKIDLSYVMSVIEFNNSFSGNICTPILYDLYTRYISKDREGNRNDAYEDFLESYGVSKASELDTQLFKKKKDKLIYFFRYICDLNTMANSIEFESIAEVETERLMICQILSELDIENVDSYSNEIKSITQKQMVRKGIREIENSKIYVDVEGIKIALEKNLKENFARFKSFGFNKLNNIEPDYIIIDEELTIMLPSNEKWNLFSSMVIELRNNFVSSKEYGLDGYLSVGIRHGTLSGQLRGKIESEKLITQINSSKQKYHENIYWVERLFINDEKSADYLINCLSNFSESIDSLINKLKDELIQINIDNSKNEKGLFNYLITTKDLEYLYSLMNAETTYTEFVDIIIEYLWHRTEINLNNINDYLKNIFKEELNRACEVLLSDINALKDEFNIVDLKNTIVNVKTTLQYEVDKISSWFSRTETSDRSNYNISLPIDIGLEVAKNIYKKDRDYEIVTKNIEEITLKGKTFKSLVDVSLIIFENIFKRSGVTENQKIEINCFKKENKIIFNCINKVSDDLDIDDLNLKMLEKKQTFKDGNALEMVNKEGGSGFYKIFKIISVDLRCKVDMDFLYLDDKRFSITLEIDAQELIV</sequence>
<gene>
    <name evidence="1" type="ORF">QWY14_14470</name>
</gene>
<accession>A0ABT8N555</accession>
<evidence type="ECO:0000313" key="2">
    <source>
        <dbReference type="Proteomes" id="UP001172055"/>
    </source>
</evidence>
<protein>
    <submittedName>
        <fullName evidence="1">Uncharacterized protein</fullName>
    </submittedName>
</protein>
<comment type="caution">
    <text evidence="1">The sequence shown here is derived from an EMBL/GenBank/DDBJ whole genome shotgun (WGS) entry which is preliminary data.</text>
</comment>
<dbReference type="InterPro" id="IPR011990">
    <property type="entry name" value="TPR-like_helical_dom_sf"/>
</dbReference>
<dbReference type="EMBL" id="JAUJWV010000002">
    <property type="protein sequence ID" value="MDN7243017.1"/>
    <property type="molecule type" value="Genomic_DNA"/>
</dbReference>
<name>A0ABT8N555_9BACL</name>
<dbReference type="Proteomes" id="UP001172055">
    <property type="component" value="Unassembled WGS sequence"/>
</dbReference>
<organism evidence="1 2">
    <name type="scientific">Planococcus shixiaomingii</name>
    <dbReference type="NCBI Taxonomy" id="3058393"/>
    <lineage>
        <taxon>Bacteria</taxon>
        <taxon>Bacillati</taxon>
        <taxon>Bacillota</taxon>
        <taxon>Bacilli</taxon>
        <taxon>Bacillales</taxon>
        <taxon>Caryophanaceae</taxon>
        <taxon>Planococcus</taxon>
    </lineage>
</organism>
<dbReference type="Gene3D" id="1.25.40.10">
    <property type="entry name" value="Tetratricopeptide repeat domain"/>
    <property type="match status" value="1"/>
</dbReference>
<dbReference type="SUPFAM" id="SSF48452">
    <property type="entry name" value="TPR-like"/>
    <property type="match status" value="1"/>
</dbReference>
<evidence type="ECO:0000313" key="1">
    <source>
        <dbReference type="EMBL" id="MDN7243017.1"/>
    </source>
</evidence>
<proteinExistence type="predicted"/>